<evidence type="ECO:0000256" key="3">
    <source>
        <dbReference type="ARBA" id="ARBA00034247"/>
    </source>
</evidence>
<dbReference type="SUPFAM" id="SSF55073">
    <property type="entry name" value="Nucleotide cyclase"/>
    <property type="match status" value="1"/>
</dbReference>
<dbReference type="SMART" id="SM00267">
    <property type="entry name" value="GGDEF"/>
    <property type="match status" value="1"/>
</dbReference>
<keyword evidence="4" id="KW-0472">Membrane</keyword>
<dbReference type="Proteomes" id="UP000537141">
    <property type="component" value="Unassembled WGS sequence"/>
</dbReference>
<keyword evidence="7" id="KW-1185">Reference proteome</keyword>
<keyword evidence="4" id="KW-0812">Transmembrane</keyword>
<feature type="transmembrane region" description="Helical" evidence="4">
    <location>
        <begin position="83"/>
        <end position="105"/>
    </location>
</feature>
<evidence type="ECO:0000256" key="1">
    <source>
        <dbReference type="ARBA" id="ARBA00001946"/>
    </source>
</evidence>
<dbReference type="EMBL" id="JACHHU010000002">
    <property type="protein sequence ID" value="MBB6541964.1"/>
    <property type="molecule type" value="Genomic_DNA"/>
</dbReference>
<comment type="caution">
    <text evidence="6">The sequence shown here is derived from an EMBL/GenBank/DDBJ whole genome shotgun (WGS) entry which is preliminary data.</text>
</comment>
<gene>
    <name evidence="6" type="ORF">HNQ55_000439</name>
</gene>
<dbReference type="GO" id="GO:0052621">
    <property type="term" value="F:diguanylate cyclase activity"/>
    <property type="evidence" value="ECO:0007669"/>
    <property type="project" value="UniProtKB-EC"/>
</dbReference>
<dbReference type="InterPro" id="IPR050469">
    <property type="entry name" value="Diguanylate_Cyclase"/>
</dbReference>
<dbReference type="InterPro" id="IPR043128">
    <property type="entry name" value="Rev_trsase/Diguanyl_cyclase"/>
</dbReference>
<dbReference type="AlphaFoldDB" id="A0A7X0TSC4"/>
<sequence length="359" mass="40121">MNKGIFPPKEKWKKHVSIEAANNADYKRRLFSFIAMAIIAVTVLSSLVISNHQIYPLILTITLIFSFFSILIVLLFYLKTKALYQAIVIASFIIFMLIILLVYSGGKDNTALYWLMFSPLVAYSTLGIYKGSALLVAILISILTLLYGPDIGQAVYGDTEKSRFLGSYCIVILFAYINEYFRSQSFATLNTISLEQREKANSDSLTGLPNRRFIDSCLVPKILGEQESFLPMAVIMADIDYFKAINDNFGHDAGDKAIIHVATIAKSKVRNSDIVARFGGEEYLLFFPKTSLDNALVIAEQIRTNLANTPLKIEENTIPMTASFGVAEVNNINYLEQAIKLADQKLYQAKQSGRNRVIG</sequence>
<dbReference type="Pfam" id="PF20966">
    <property type="entry name" value="MASE6"/>
    <property type="match status" value="1"/>
</dbReference>
<dbReference type="InterPro" id="IPR000160">
    <property type="entry name" value="GGDEF_dom"/>
</dbReference>
<reference evidence="6 7" key="1">
    <citation type="submission" date="2020-08" db="EMBL/GenBank/DDBJ databases">
        <title>Genomic Encyclopedia of Type Strains, Phase IV (KMG-IV): sequencing the most valuable type-strain genomes for metagenomic binning, comparative biology and taxonomic classification.</title>
        <authorList>
            <person name="Goeker M."/>
        </authorList>
    </citation>
    <scope>NUCLEOTIDE SEQUENCE [LARGE SCALE GENOMIC DNA]</scope>
    <source>
        <strain evidence="6 7">DSM 26287</strain>
    </source>
</reference>
<dbReference type="InterPro" id="IPR048435">
    <property type="entry name" value="MASE6"/>
</dbReference>
<evidence type="ECO:0000259" key="5">
    <source>
        <dbReference type="PROSITE" id="PS50887"/>
    </source>
</evidence>
<dbReference type="InterPro" id="IPR029787">
    <property type="entry name" value="Nucleotide_cyclase"/>
</dbReference>
<comment type="cofactor">
    <cofactor evidence="1">
        <name>Mg(2+)</name>
        <dbReference type="ChEBI" id="CHEBI:18420"/>
    </cofactor>
</comment>
<evidence type="ECO:0000256" key="2">
    <source>
        <dbReference type="ARBA" id="ARBA00012528"/>
    </source>
</evidence>
<feature type="transmembrane region" description="Helical" evidence="4">
    <location>
        <begin position="30"/>
        <end position="49"/>
    </location>
</feature>
<dbReference type="Gene3D" id="3.30.70.270">
    <property type="match status" value="1"/>
</dbReference>
<dbReference type="NCBIfam" id="TIGR00254">
    <property type="entry name" value="GGDEF"/>
    <property type="match status" value="1"/>
</dbReference>
<comment type="catalytic activity">
    <reaction evidence="3">
        <text>2 GTP = 3',3'-c-di-GMP + 2 diphosphate</text>
        <dbReference type="Rhea" id="RHEA:24898"/>
        <dbReference type="ChEBI" id="CHEBI:33019"/>
        <dbReference type="ChEBI" id="CHEBI:37565"/>
        <dbReference type="ChEBI" id="CHEBI:58805"/>
        <dbReference type="EC" id="2.7.7.65"/>
    </reaction>
</comment>
<evidence type="ECO:0000256" key="4">
    <source>
        <dbReference type="SAM" id="Phobius"/>
    </source>
</evidence>
<dbReference type="PANTHER" id="PTHR45138:SF9">
    <property type="entry name" value="DIGUANYLATE CYCLASE DGCM-RELATED"/>
    <property type="match status" value="1"/>
</dbReference>
<dbReference type="FunFam" id="3.30.70.270:FF:000001">
    <property type="entry name" value="Diguanylate cyclase domain protein"/>
    <property type="match status" value="1"/>
</dbReference>
<feature type="transmembrane region" description="Helical" evidence="4">
    <location>
        <begin position="164"/>
        <end position="181"/>
    </location>
</feature>
<feature type="transmembrane region" description="Helical" evidence="4">
    <location>
        <begin position="134"/>
        <end position="152"/>
    </location>
</feature>
<dbReference type="PROSITE" id="PS50887">
    <property type="entry name" value="GGDEF"/>
    <property type="match status" value="1"/>
</dbReference>
<organism evidence="6 7">
    <name type="scientific">Thalassotalea piscium</name>
    <dbReference type="NCBI Taxonomy" id="1230533"/>
    <lineage>
        <taxon>Bacteria</taxon>
        <taxon>Pseudomonadati</taxon>
        <taxon>Pseudomonadota</taxon>
        <taxon>Gammaproteobacteria</taxon>
        <taxon>Alteromonadales</taxon>
        <taxon>Colwelliaceae</taxon>
        <taxon>Thalassotalea</taxon>
    </lineage>
</organism>
<dbReference type="EC" id="2.7.7.65" evidence="2"/>
<feature type="domain" description="GGDEF" evidence="5">
    <location>
        <begin position="230"/>
        <end position="359"/>
    </location>
</feature>
<protein>
    <recommendedName>
        <fullName evidence="2">diguanylate cyclase</fullName>
        <ecNumber evidence="2">2.7.7.65</ecNumber>
    </recommendedName>
</protein>
<dbReference type="CDD" id="cd01949">
    <property type="entry name" value="GGDEF"/>
    <property type="match status" value="1"/>
</dbReference>
<evidence type="ECO:0000313" key="7">
    <source>
        <dbReference type="Proteomes" id="UP000537141"/>
    </source>
</evidence>
<feature type="transmembrane region" description="Helical" evidence="4">
    <location>
        <begin position="55"/>
        <end position="76"/>
    </location>
</feature>
<evidence type="ECO:0000313" key="6">
    <source>
        <dbReference type="EMBL" id="MBB6541964.1"/>
    </source>
</evidence>
<keyword evidence="4" id="KW-1133">Transmembrane helix</keyword>
<dbReference type="PANTHER" id="PTHR45138">
    <property type="entry name" value="REGULATORY COMPONENTS OF SENSORY TRANSDUCTION SYSTEM"/>
    <property type="match status" value="1"/>
</dbReference>
<proteinExistence type="predicted"/>
<dbReference type="Pfam" id="PF00990">
    <property type="entry name" value="GGDEF"/>
    <property type="match status" value="1"/>
</dbReference>
<dbReference type="RefSeq" id="WP_184422069.1">
    <property type="nucleotide sequence ID" value="NZ_AP027362.1"/>
</dbReference>
<accession>A0A7X0TSC4</accession>
<name>A0A7X0TSC4_9GAMM</name>